<dbReference type="EMBL" id="LCJM01000026">
    <property type="protein sequence ID" value="KKT78171.1"/>
    <property type="molecule type" value="Genomic_DNA"/>
</dbReference>
<dbReference type="AlphaFoldDB" id="A0A0G1K341"/>
<sequence>MRRSIKSSKVLFLGTYPPRRCGIAAFTYDLAQAFDTVFAPAIKTVIAAMNYSAFKRPKYSSRVVFEIDQDKAEDYKIAAKKINADPKIKLVSIQHEFGIFGGEFGSNLKYFLDELRKPTAMTLHTVLPDPKPAMEASLKPLLERVSYLVVMSKNSKEILISRYSVNPRKIFIIDHGIHPVEFETSEKFKKMLHMQKRQVISTFGLLNSGKGIEYVLDVIPELIRKFPNLLYLVIGATHPLVLQNEGEKYRDFLQKKVNKLKIQKHVRFYNSYLKIGRLLKLLQTTDIYIASSINADQAVSGTLSYAMGIGRPVISTPFAQAREDIGKSGLLVDFRDQGSLKKAIERLLGNIELMEIMGKKAYFNTRHMTWHNVALSYLKVFMKCAPGLSVDNRHLPKLNLKHLIKLTDQFGIFQFADLSHKNPDFGYTLDDNTRALVIAAQYYAAGIKKKSALRLIKIYLSFIANALKSDGFLNYFNKNCEPDKAANAKDSMEDANARALWALMQLSVMRAVPAYLKRKARKIFERRLKNGANFQYSRPKAFYIKGLFALYQSRPSQNLQEKIRILADELVKNYIAHSNSSWHWFDNIITYSNSTLCESLLSAFQVTGKEEYFHVGKKALDFLISHSFVNGIYMPVGQSGWFEKGGKRKFFDQQPEDVAAIVEALKKIYLITQDEEYKKLMTKAFYWYLGENYLGQYLYDQISGGCYDGLGKTHVNLNQGAESTVSYIAARIAMSDFI</sequence>
<dbReference type="SUPFAM" id="SSF48208">
    <property type="entry name" value="Six-hairpin glycosidases"/>
    <property type="match status" value="1"/>
</dbReference>
<keyword evidence="2" id="KW-0808">Transferase</keyword>
<dbReference type="PATRIC" id="fig|1618657.3.peg.318"/>
<dbReference type="GO" id="GO:0016757">
    <property type="term" value="F:glycosyltransferase activity"/>
    <property type="evidence" value="ECO:0007669"/>
    <property type="project" value="InterPro"/>
</dbReference>
<dbReference type="SUPFAM" id="SSF53756">
    <property type="entry name" value="UDP-Glycosyltransferase/glycogen phosphorylase"/>
    <property type="match status" value="1"/>
</dbReference>
<evidence type="ECO:0000313" key="2">
    <source>
        <dbReference type="EMBL" id="KKT78171.1"/>
    </source>
</evidence>
<dbReference type="GO" id="GO:0005975">
    <property type="term" value="P:carbohydrate metabolic process"/>
    <property type="evidence" value="ECO:0007669"/>
    <property type="project" value="InterPro"/>
</dbReference>
<dbReference type="Gene3D" id="3.40.50.2000">
    <property type="entry name" value="Glycogen Phosphorylase B"/>
    <property type="match status" value="2"/>
</dbReference>
<dbReference type="Pfam" id="PF00534">
    <property type="entry name" value="Glycos_transf_1"/>
    <property type="match status" value="1"/>
</dbReference>
<dbReference type="Proteomes" id="UP000034889">
    <property type="component" value="Unassembled WGS sequence"/>
</dbReference>
<feature type="domain" description="Glycosyl transferase family 1" evidence="1">
    <location>
        <begin position="186"/>
        <end position="362"/>
    </location>
</feature>
<evidence type="ECO:0000259" key="1">
    <source>
        <dbReference type="Pfam" id="PF00534"/>
    </source>
</evidence>
<dbReference type="PANTHER" id="PTHR12526">
    <property type="entry name" value="GLYCOSYLTRANSFERASE"/>
    <property type="match status" value="1"/>
</dbReference>
<comment type="caution">
    <text evidence="2">The sequence shown here is derived from an EMBL/GenBank/DDBJ whole genome shotgun (WGS) entry which is preliminary data.</text>
</comment>
<dbReference type="PANTHER" id="PTHR12526:SF572">
    <property type="entry name" value="BLL5144 PROTEIN"/>
    <property type="match status" value="1"/>
</dbReference>
<gene>
    <name evidence="2" type="ORF">UW74_C0026G0003</name>
</gene>
<reference evidence="2 3" key="1">
    <citation type="journal article" date="2015" name="Nature">
        <title>rRNA introns, odd ribosomes, and small enigmatic genomes across a large radiation of phyla.</title>
        <authorList>
            <person name="Brown C.T."/>
            <person name="Hug L.A."/>
            <person name="Thomas B.C."/>
            <person name="Sharon I."/>
            <person name="Castelle C.J."/>
            <person name="Singh A."/>
            <person name="Wilkins M.J."/>
            <person name="Williams K.H."/>
            <person name="Banfield J.F."/>
        </authorList>
    </citation>
    <scope>NUCLEOTIDE SEQUENCE [LARGE SCALE GENOMIC DNA]</scope>
</reference>
<organism evidence="2 3">
    <name type="scientific">Candidatus Giovannonibacteria bacterium GW2011_GWC2_44_8</name>
    <dbReference type="NCBI Taxonomy" id="1618657"/>
    <lineage>
        <taxon>Bacteria</taxon>
        <taxon>Candidatus Giovannoniibacteriota</taxon>
    </lineage>
</organism>
<dbReference type="Gene3D" id="1.50.10.20">
    <property type="match status" value="1"/>
</dbReference>
<dbReference type="InterPro" id="IPR008928">
    <property type="entry name" value="6-hairpin_glycosidase_sf"/>
</dbReference>
<name>A0A0G1K341_9BACT</name>
<dbReference type="InterPro" id="IPR001296">
    <property type="entry name" value="Glyco_trans_1"/>
</dbReference>
<protein>
    <submittedName>
        <fullName evidence="2">Group 1 glycosyl transferase</fullName>
    </submittedName>
</protein>
<accession>A0A0G1K341</accession>
<evidence type="ECO:0000313" key="3">
    <source>
        <dbReference type="Proteomes" id="UP000034889"/>
    </source>
</evidence>
<proteinExistence type="predicted"/>